<feature type="repeat" description="TPR" evidence="3">
    <location>
        <begin position="593"/>
        <end position="626"/>
    </location>
</feature>
<feature type="repeat" description="TPR" evidence="3">
    <location>
        <begin position="761"/>
        <end position="794"/>
    </location>
</feature>
<dbReference type="Proteomes" id="UP000663891">
    <property type="component" value="Unassembled WGS sequence"/>
</dbReference>
<feature type="repeat" description="TPR" evidence="3">
    <location>
        <begin position="551"/>
        <end position="584"/>
    </location>
</feature>
<dbReference type="PANTHER" id="PTHR45641:SF1">
    <property type="entry name" value="AAA+ ATPASE DOMAIN-CONTAINING PROTEIN"/>
    <property type="match status" value="1"/>
</dbReference>
<name>A0A814P2G2_9BILA</name>
<evidence type="ECO:0000313" key="4">
    <source>
        <dbReference type="EMBL" id="CAF1101852.1"/>
    </source>
</evidence>
<dbReference type="Pfam" id="PF13424">
    <property type="entry name" value="TPR_12"/>
    <property type="match status" value="5"/>
</dbReference>
<dbReference type="SMART" id="SM00028">
    <property type="entry name" value="TPR"/>
    <property type="match status" value="11"/>
</dbReference>
<reference evidence="4" key="1">
    <citation type="submission" date="2021-02" db="EMBL/GenBank/DDBJ databases">
        <authorList>
            <person name="Nowell W R."/>
        </authorList>
    </citation>
    <scope>NUCLEOTIDE SEQUENCE</scope>
</reference>
<dbReference type="InterPro" id="IPR011990">
    <property type="entry name" value="TPR-like_helical_dom_sf"/>
</dbReference>
<keyword evidence="2 3" id="KW-0802">TPR repeat</keyword>
<dbReference type="SUPFAM" id="SSF48452">
    <property type="entry name" value="TPR-like"/>
    <property type="match status" value="2"/>
</dbReference>
<evidence type="ECO:0000256" key="2">
    <source>
        <dbReference type="ARBA" id="ARBA00022803"/>
    </source>
</evidence>
<dbReference type="EMBL" id="CAJNON010000206">
    <property type="protein sequence ID" value="CAF1101852.1"/>
    <property type="molecule type" value="Genomic_DNA"/>
</dbReference>
<feature type="repeat" description="TPR" evidence="3">
    <location>
        <begin position="677"/>
        <end position="710"/>
    </location>
</feature>
<feature type="repeat" description="TPR" evidence="3">
    <location>
        <begin position="719"/>
        <end position="752"/>
    </location>
</feature>
<evidence type="ECO:0008006" key="6">
    <source>
        <dbReference type="Google" id="ProtNLM"/>
    </source>
</evidence>
<dbReference type="Gene3D" id="1.25.40.10">
    <property type="entry name" value="Tetratricopeptide repeat domain"/>
    <property type="match status" value="4"/>
</dbReference>
<dbReference type="Gene3D" id="3.90.176.10">
    <property type="entry name" value="Toxin ADP-ribosyltransferase, Chain A, domain 1"/>
    <property type="match status" value="1"/>
</dbReference>
<dbReference type="SUPFAM" id="SSF81901">
    <property type="entry name" value="HCP-like"/>
    <property type="match status" value="1"/>
</dbReference>
<feature type="repeat" description="TPR" evidence="3">
    <location>
        <begin position="845"/>
        <end position="878"/>
    </location>
</feature>
<dbReference type="PROSITE" id="PS50005">
    <property type="entry name" value="TPR"/>
    <property type="match status" value="10"/>
</dbReference>
<comment type="caution">
    <text evidence="4">The sequence shown here is derived from an EMBL/GenBank/DDBJ whole genome shotgun (WGS) entry which is preliminary data.</text>
</comment>
<feature type="repeat" description="TPR" evidence="3">
    <location>
        <begin position="509"/>
        <end position="542"/>
    </location>
</feature>
<accession>A0A814P2G2</accession>
<protein>
    <recommendedName>
        <fullName evidence="6">UDP-N-acetylglucosamine--peptide N-acetylglucosaminyltransferase SPINDLY</fullName>
    </recommendedName>
</protein>
<dbReference type="PRINTS" id="PR00381">
    <property type="entry name" value="KINESINLIGHT"/>
</dbReference>
<dbReference type="InterPro" id="IPR019734">
    <property type="entry name" value="TPR_rpt"/>
</dbReference>
<keyword evidence="1" id="KW-0677">Repeat</keyword>
<feature type="repeat" description="TPR" evidence="3">
    <location>
        <begin position="803"/>
        <end position="836"/>
    </location>
</feature>
<gene>
    <name evidence="4" type="ORF">VCS650_LOCUS20146</name>
</gene>
<evidence type="ECO:0000313" key="5">
    <source>
        <dbReference type="Proteomes" id="UP000663891"/>
    </source>
</evidence>
<evidence type="ECO:0000256" key="1">
    <source>
        <dbReference type="ARBA" id="ARBA00022737"/>
    </source>
</evidence>
<feature type="repeat" description="TPR" evidence="3">
    <location>
        <begin position="467"/>
        <end position="500"/>
    </location>
</feature>
<dbReference type="PROSITE" id="PS50293">
    <property type="entry name" value="TPR_REGION"/>
    <property type="match status" value="4"/>
</dbReference>
<dbReference type="PANTHER" id="PTHR45641">
    <property type="entry name" value="TETRATRICOPEPTIDE REPEAT PROTEIN (AFU_ORTHOLOGUE AFUA_6G03870)"/>
    <property type="match status" value="1"/>
</dbReference>
<feature type="repeat" description="TPR" evidence="3">
    <location>
        <begin position="635"/>
        <end position="668"/>
    </location>
</feature>
<dbReference type="OrthoDB" id="626167at2759"/>
<dbReference type="SUPFAM" id="SSF56399">
    <property type="entry name" value="ADP-ribosylation"/>
    <property type="match status" value="1"/>
</dbReference>
<dbReference type="AlphaFoldDB" id="A0A814P2G2"/>
<sequence length="883" mass="101052">MVTRKSTEDFGSVSRLSASYTTVTTATPSTCQRMAQNYLLVWVDATIDQTSKDYQNMLTQIRAVVNDVTVCTQLEECVEFFHNPDDKKVFVITSGSLGQKLVSAIHGMPELDVIYILCGNISNHEQRTKDWKEIKGVHNNIKDICDALKAGVKQVNQDSIPISFVTANEVVSSENLNQLEPNYMYTQIFKEILLEMEHDHKQAIKILAVYYRKFYHDNMAQLNIINEFEHNYRQEKAIWWYTRECFTYEMLNRALRTLDANTIINMGFFIHDLHQKIVQLHEQQLPNYRGKLLVVYRGQGLLKTDFDKLKKTKGGLMSFNSFLSTTNDQDVSFMFVESALGNPDMVGILFIMTIDPRVSSTPFASIKEVSYFKGHEKEILFYMHTVFRVGTIKQMGNNDRLYQIELQLTADDDKQLQQLAECISKEVVGTTGWQRLGELLLKTGHFNEADELYKVLLEKPSSKSDKALYYNNLGVVKDHQGDYEKAVDYYEKALEIKTKTLPANHPDLAISYSNIGSVYYNMGEYLKALSFYEKTLRINEKIPLENHSSLATAYNNIGLVYSNMGEYSRALSFYQKVLEIEEKVLPANHPDLATSYNNIGLVYSNMKVYSKALKFYEKAFRIYEKTLPANHPLLGTSYNNIGSVYVHMGERSKALSFYEKAVGIREKTLPANHPDLTASYSDIGCVYYNMGEYSKALSFYEKTLGIKGKIPPENHSSLATAYNNIGLVYSNMREYAKALSFYEKALEIEEKVLPANYTDLATFYNNIGSAYSNMEVYSKTLLFYEKAIEVYEKTLPVNHLLLATSYNNIASVYVYMRDYSKALSFYEKAVGIREKTLPTNHPDLATSYSNIGSVYVHMGEYWKALSFYEKDLGICEKSSCKLS</sequence>
<proteinExistence type="predicted"/>
<organism evidence="4 5">
    <name type="scientific">Adineta steineri</name>
    <dbReference type="NCBI Taxonomy" id="433720"/>
    <lineage>
        <taxon>Eukaryota</taxon>
        <taxon>Metazoa</taxon>
        <taxon>Spiralia</taxon>
        <taxon>Gnathifera</taxon>
        <taxon>Rotifera</taxon>
        <taxon>Eurotatoria</taxon>
        <taxon>Bdelloidea</taxon>
        <taxon>Adinetida</taxon>
        <taxon>Adinetidae</taxon>
        <taxon>Adineta</taxon>
    </lineage>
</organism>
<evidence type="ECO:0000256" key="3">
    <source>
        <dbReference type="PROSITE-ProRule" id="PRU00339"/>
    </source>
</evidence>